<dbReference type="Gene3D" id="1.25.40.270">
    <property type="entry name" value="Vacuolar protein sorting-associated protein vta1"/>
    <property type="match status" value="1"/>
</dbReference>
<evidence type="ECO:0000256" key="8">
    <source>
        <dbReference type="ARBA" id="ARBA00023136"/>
    </source>
</evidence>
<keyword evidence="13" id="KW-1185">Reference proteome</keyword>
<evidence type="ECO:0000256" key="1">
    <source>
        <dbReference type="ARBA" id="ARBA00004481"/>
    </source>
</evidence>
<feature type="compositionally biased region" description="Pro residues" evidence="9">
    <location>
        <begin position="255"/>
        <end position="267"/>
    </location>
</feature>
<feature type="compositionally biased region" description="Basic and acidic residues" evidence="9">
    <location>
        <begin position="159"/>
        <end position="171"/>
    </location>
</feature>
<comment type="subcellular location">
    <subcellularLocation>
        <location evidence="2">Cytoplasm</location>
    </subcellularLocation>
    <subcellularLocation>
        <location evidence="1">Endosome membrane</location>
        <topology evidence="1">Peripheral membrane protein</topology>
    </subcellularLocation>
</comment>
<feature type="domain" description="Vta1/callose synthase N-terminal" evidence="10">
    <location>
        <begin position="18"/>
        <end position="159"/>
    </location>
</feature>
<evidence type="ECO:0000256" key="4">
    <source>
        <dbReference type="ARBA" id="ARBA00022448"/>
    </source>
</evidence>
<keyword evidence="7" id="KW-0653">Protein transport</keyword>
<dbReference type="Pfam" id="PF04652">
    <property type="entry name" value="Vta1"/>
    <property type="match status" value="1"/>
</dbReference>
<dbReference type="InterPro" id="IPR044538">
    <property type="entry name" value="Vta1-like"/>
</dbReference>
<evidence type="ECO:0000256" key="9">
    <source>
        <dbReference type="SAM" id="MobiDB-lite"/>
    </source>
</evidence>
<feature type="region of interest" description="Disordered" evidence="9">
    <location>
        <begin position="159"/>
        <end position="378"/>
    </location>
</feature>
<dbReference type="STRING" id="1093900.A0A507BGJ5"/>
<evidence type="ECO:0000256" key="2">
    <source>
        <dbReference type="ARBA" id="ARBA00004496"/>
    </source>
</evidence>
<feature type="domain" description="Vta1 C-terminal" evidence="11">
    <location>
        <begin position="388"/>
        <end position="421"/>
    </location>
</feature>
<keyword evidence="8" id="KW-0472">Membrane</keyword>
<feature type="compositionally biased region" description="Basic and acidic residues" evidence="9">
    <location>
        <begin position="206"/>
        <end position="215"/>
    </location>
</feature>
<dbReference type="AlphaFoldDB" id="A0A507BGJ5"/>
<accession>A0A507BGJ5</accession>
<feature type="compositionally biased region" description="Pro residues" evidence="9">
    <location>
        <begin position="347"/>
        <end position="358"/>
    </location>
</feature>
<dbReference type="PANTHER" id="PTHR46009:SF1">
    <property type="entry name" value="VACUOLAR PROTEIN SORTING-ASSOCIATED PROTEIN VTA1 HOMOLOG"/>
    <property type="match status" value="1"/>
</dbReference>
<dbReference type="EMBL" id="SKBQ01000111">
    <property type="protein sequence ID" value="TPX18476.1"/>
    <property type="molecule type" value="Genomic_DNA"/>
</dbReference>
<evidence type="ECO:0000256" key="5">
    <source>
        <dbReference type="ARBA" id="ARBA00022490"/>
    </source>
</evidence>
<evidence type="ECO:0000313" key="13">
    <source>
        <dbReference type="Proteomes" id="UP000319257"/>
    </source>
</evidence>
<dbReference type="GO" id="GO:0010008">
    <property type="term" value="C:endosome membrane"/>
    <property type="evidence" value="ECO:0007669"/>
    <property type="project" value="UniProtKB-SubCell"/>
</dbReference>
<evidence type="ECO:0000256" key="7">
    <source>
        <dbReference type="ARBA" id="ARBA00022927"/>
    </source>
</evidence>
<comment type="similarity">
    <text evidence="3">Belongs to the VTA1 family.</text>
</comment>
<feature type="compositionally biased region" description="Pro residues" evidence="9">
    <location>
        <begin position="288"/>
        <end position="298"/>
    </location>
</feature>
<evidence type="ECO:0000259" key="11">
    <source>
        <dbReference type="Pfam" id="PF18097"/>
    </source>
</evidence>
<evidence type="ECO:0000259" key="10">
    <source>
        <dbReference type="Pfam" id="PF04652"/>
    </source>
</evidence>
<dbReference type="GO" id="GO:0015031">
    <property type="term" value="P:protein transport"/>
    <property type="evidence" value="ECO:0007669"/>
    <property type="project" value="UniProtKB-KW"/>
</dbReference>
<organism evidence="12 13">
    <name type="scientific">Thyridium curvatum</name>
    <dbReference type="NCBI Taxonomy" id="1093900"/>
    <lineage>
        <taxon>Eukaryota</taxon>
        <taxon>Fungi</taxon>
        <taxon>Dikarya</taxon>
        <taxon>Ascomycota</taxon>
        <taxon>Pezizomycotina</taxon>
        <taxon>Sordariomycetes</taxon>
        <taxon>Sordariomycetidae</taxon>
        <taxon>Thyridiales</taxon>
        <taxon>Thyridiaceae</taxon>
        <taxon>Thyridium</taxon>
    </lineage>
</organism>
<dbReference type="PANTHER" id="PTHR46009">
    <property type="entry name" value="VACUOLAR PROTEIN SORTING-ASSOCIATED PROTEIN VTA1 HOMOLOG"/>
    <property type="match status" value="1"/>
</dbReference>
<name>A0A507BGJ5_9PEZI</name>
<keyword evidence="4" id="KW-0813">Transport</keyword>
<dbReference type="GeneID" id="41979036"/>
<dbReference type="OrthoDB" id="391137at2759"/>
<dbReference type="Gene3D" id="1.20.5.420">
    <property type="entry name" value="Immunoglobulin FC, subunit C"/>
    <property type="match status" value="1"/>
</dbReference>
<gene>
    <name evidence="12" type="ORF">E0L32_011589</name>
</gene>
<reference evidence="12 13" key="1">
    <citation type="submission" date="2019-06" db="EMBL/GenBank/DDBJ databases">
        <title>Draft genome sequence of the filamentous fungus Phialemoniopsis curvata isolated from diesel fuel.</title>
        <authorList>
            <person name="Varaljay V.A."/>
            <person name="Lyon W.J."/>
            <person name="Crouch A.L."/>
            <person name="Drake C.E."/>
            <person name="Hollomon J.M."/>
            <person name="Nadeau L.J."/>
            <person name="Nunn H.S."/>
            <person name="Stevenson B.S."/>
            <person name="Bojanowski C.L."/>
            <person name="Crookes-Goodson W.J."/>
        </authorList>
    </citation>
    <scope>NUCLEOTIDE SEQUENCE [LARGE SCALE GENOMIC DNA]</scope>
    <source>
        <strain evidence="12 13">D216</strain>
    </source>
</reference>
<evidence type="ECO:0000256" key="3">
    <source>
        <dbReference type="ARBA" id="ARBA00007895"/>
    </source>
</evidence>
<protein>
    <submittedName>
        <fullName evidence="12">Uncharacterized protein</fullName>
    </submittedName>
</protein>
<evidence type="ECO:0000313" key="12">
    <source>
        <dbReference type="EMBL" id="TPX18476.1"/>
    </source>
</evidence>
<proteinExistence type="inferred from homology"/>
<comment type="caution">
    <text evidence="12">The sequence shown here is derived from an EMBL/GenBank/DDBJ whole genome shotgun (WGS) entry which is preliminary data.</text>
</comment>
<keyword evidence="6" id="KW-0967">Endosome</keyword>
<dbReference type="InterPro" id="IPR023175">
    <property type="entry name" value="Vta1/CALS_N_sf"/>
</dbReference>
<feature type="compositionally biased region" description="Low complexity" evidence="9">
    <location>
        <begin position="313"/>
        <end position="323"/>
    </location>
</feature>
<dbReference type="GO" id="GO:0032511">
    <property type="term" value="P:late endosome to vacuole transport via multivesicular body sorting pathway"/>
    <property type="evidence" value="ECO:0007669"/>
    <property type="project" value="InterPro"/>
</dbReference>
<dbReference type="InterPro" id="IPR041212">
    <property type="entry name" value="Vta1_C"/>
</dbReference>
<keyword evidence="5" id="KW-0963">Cytoplasm</keyword>
<dbReference type="GO" id="GO:0005771">
    <property type="term" value="C:multivesicular body"/>
    <property type="evidence" value="ECO:0007669"/>
    <property type="project" value="TreeGrafter"/>
</dbReference>
<dbReference type="InParanoid" id="A0A507BGJ5"/>
<sequence length="424" mass="45522">MADEIPASLRQADISLFKCAQRAAQLGTVKPIVAYWCEYFVVNQILAKQLHNNDVDVLEYTTKLMDKLEQTKQEYPNEEAIMDDTAAQAYIEQFGQETLDRAQRVVKANKVTVQTAGTFDAAATFFNLVHIWGTPDPENLQKIKYAKWNAARIYKAIKEGKDPNESNPKLEDLEEQPAVDPADPEAQQLTSPGAGEGPKPVTLEEVPDRELRRDSAGVSLPHTPASTAQPPADDELVLPSAPPTAPQGYFDGHAPPEPPSPISPPLHDPVSYEPPAEPTAPDPDIEIPSPPSAHPEGPPASIYQPPSAPAPPTFAASPKATPAVAPPPTSPPDTFMNTPPSATIPRPVIPQPAAPPVAPVATSSYAPPAATQQQHKPQGNFATDDMAIMAAQKHAKWAISALNFEDVPTAVRELRKALEALNAS</sequence>
<dbReference type="Pfam" id="PF18097">
    <property type="entry name" value="Vta1_C"/>
    <property type="match status" value="1"/>
</dbReference>
<dbReference type="InterPro" id="IPR039431">
    <property type="entry name" value="Vta1/CALS_N"/>
</dbReference>
<feature type="compositionally biased region" description="Low complexity" evidence="9">
    <location>
        <begin position="359"/>
        <end position="372"/>
    </location>
</feature>
<evidence type="ECO:0000256" key="6">
    <source>
        <dbReference type="ARBA" id="ARBA00022753"/>
    </source>
</evidence>
<dbReference type="Proteomes" id="UP000319257">
    <property type="component" value="Unassembled WGS sequence"/>
</dbReference>
<dbReference type="RefSeq" id="XP_031000187.1">
    <property type="nucleotide sequence ID" value="XM_031134335.1"/>
</dbReference>